<organism evidence="5 6">
    <name type="scientific">Pichia membranifaciens NRRL Y-2026</name>
    <dbReference type="NCBI Taxonomy" id="763406"/>
    <lineage>
        <taxon>Eukaryota</taxon>
        <taxon>Fungi</taxon>
        <taxon>Dikarya</taxon>
        <taxon>Ascomycota</taxon>
        <taxon>Saccharomycotina</taxon>
        <taxon>Pichiomycetes</taxon>
        <taxon>Pichiales</taxon>
        <taxon>Pichiaceae</taxon>
        <taxon>Pichia</taxon>
    </lineage>
</organism>
<sequence length="375" mass="41354">MEYNTDSQLKLQSVNENEKGLGATGPALDINLALSPGVGSGDSGNLQLFGLMDYGTPDPLSFGALVQYQQQQQQQQQEEKSHDGSTSSVFSDSHNHNYSIGHADGNRRSASGNAHSDGSDTNMNDAGQPTSNTGYSSPDGAATVKNGTAGPSEEELYQRRKAQNRAAQRAFRERKEGKIKELSSRLQDAEVSRERLEKQLSELRERNKRLNMENQMLQKQQQFQQQSQAFQPVQDDAYTSPGAREGGGGGVGGNDHGLADGLDIQDILSFKFPNTSKYEFIEGTIDWSSHGQENESGYHASKIGESYRHDSNKLLTISAVWDYLVEFANLNEEYTLDIPGIMNELRGKEVCHGFGPAYALQLVNDIVCRHIRNEE</sequence>
<evidence type="ECO:0000256" key="2">
    <source>
        <dbReference type="ARBA" id="ARBA00023242"/>
    </source>
</evidence>
<dbReference type="InterPro" id="IPR046347">
    <property type="entry name" value="bZIP_sf"/>
</dbReference>
<dbReference type="AlphaFoldDB" id="A0A1E3ND80"/>
<dbReference type="SUPFAM" id="SSF57959">
    <property type="entry name" value="Leucine zipper domain"/>
    <property type="match status" value="1"/>
</dbReference>
<dbReference type="Gene3D" id="1.20.5.170">
    <property type="match status" value="1"/>
</dbReference>
<gene>
    <name evidence="5" type="ORF">PICMEDRAFT_74923</name>
</gene>
<evidence type="ECO:0000313" key="5">
    <source>
        <dbReference type="EMBL" id="ODQ44085.1"/>
    </source>
</evidence>
<name>A0A1E3ND80_9ASCO</name>
<feature type="region of interest" description="Disordered" evidence="3">
    <location>
        <begin position="217"/>
        <end position="256"/>
    </location>
</feature>
<reference evidence="5 6" key="1">
    <citation type="journal article" date="2016" name="Proc. Natl. Acad. Sci. U.S.A.">
        <title>Comparative genomics of biotechnologically important yeasts.</title>
        <authorList>
            <person name="Riley R."/>
            <person name="Haridas S."/>
            <person name="Wolfe K.H."/>
            <person name="Lopes M.R."/>
            <person name="Hittinger C.T."/>
            <person name="Goeker M."/>
            <person name="Salamov A.A."/>
            <person name="Wisecaver J.H."/>
            <person name="Long T.M."/>
            <person name="Calvey C.H."/>
            <person name="Aerts A.L."/>
            <person name="Barry K.W."/>
            <person name="Choi C."/>
            <person name="Clum A."/>
            <person name="Coughlan A.Y."/>
            <person name="Deshpande S."/>
            <person name="Douglass A.P."/>
            <person name="Hanson S.J."/>
            <person name="Klenk H.-P."/>
            <person name="LaButti K.M."/>
            <person name="Lapidus A."/>
            <person name="Lindquist E.A."/>
            <person name="Lipzen A.M."/>
            <person name="Meier-Kolthoff J.P."/>
            <person name="Ohm R.A."/>
            <person name="Otillar R.P."/>
            <person name="Pangilinan J.L."/>
            <person name="Peng Y."/>
            <person name="Rokas A."/>
            <person name="Rosa C.A."/>
            <person name="Scheuner C."/>
            <person name="Sibirny A.A."/>
            <person name="Slot J.C."/>
            <person name="Stielow J.B."/>
            <person name="Sun H."/>
            <person name="Kurtzman C.P."/>
            <person name="Blackwell M."/>
            <person name="Grigoriev I.V."/>
            <person name="Jeffries T.W."/>
        </authorList>
    </citation>
    <scope>NUCLEOTIDE SEQUENCE [LARGE SCALE GENOMIC DNA]</scope>
    <source>
        <strain evidence="5 6">NRRL Y-2026</strain>
    </source>
</reference>
<dbReference type="GeneID" id="30181602"/>
<dbReference type="PANTHER" id="PTHR40621:SF6">
    <property type="entry name" value="AP-1-LIKE TRANSCRIPTION FACTOR YAP1-RELATED"/>
    <property type="match status" value="1"/>
</dbReference>
<dbReference type="OrthoDB" id="4940293at2759"/>
<evidence type="ECO:0000256" key="3">
    <source>
        <dbReference type="SAM" id="MobiDB-lite"/>
    </source>
</evidence>
<dbReference type="EMBL" id="KV454009">
    <property type="protein sequence ID" value="ODQ44085.1"/>
    <property type="molecule type" value="Genomic_DNA"/>
</dbReference>
<dbReference type="Gene3D" id="1.10.238.100">
    <property type="entry name" value="YAP1 redox domain. Chain B"/>
    <property type="match status" value="1"/>
</dbReference>
<feature type="compositionally biased region" description="Polar residues" evidence="3">
    <location>
        <begin position="84"/>
        <end position="98"/>
    </location>
</feature>
<feature type="compositionally biased region" description="Polar residues" evidence="3">
    <location>
        <begin position="108"/>
        <end position="136"/>
    </location>
</feature>
<dbReference type="PROSITE" id="PS50217">
    <property type="entry name" value="BZIP"/>
    <property type="match status" value="1"/>
</dbReference>
<feature type="domain" description="BZIP" evidence="4">
    <location>
        <begin position="154"/>
        <end position="217"/>
    </location>
</feature>
<comment type="subcellular location">
    <subcellularLocation>
        <location evidence="1">Nucleus</location>
    </subcellularLocation>
</comment>
<keyword evidence="2" id="KW-0539">Nucleus</keyword>
<accession>A0A1E3ND80</accession>
<feature type="compositionally biased region" description="Low complexity" evidence="3">
    <location>
        <begin position="217"/>
        <end position="234"/>
    </location>
</feature>
<dbReference type="GO" id="GO:0001228">
    <property type="term" value="F:DNA-binding transcription activator activity, RNA polymerase II-specific"/>
    <property type="evidence" value="ECO:0007669"/>
    <property type="project" value="TreeGrafter"/>
</dbReference>
<dbReference type="GO" id="GO:0000976">
    <property type="term" value="F:transcription cis-regulatory region binding"/>
    <property type="evidence" value="ECO:0007669"/>
    <property type="project" value="InterPro"/>
</dbReference>
<keyword evidence="6" id="KW-1185">Reference proteome</keyword>
<dbReference type="InterPro" id="IPR050936">
    <property type="entry name" value="AP-1-like"/>
</dbReference>
<dbReference type="GO" id="GO:0090575">
    <property type="term" value="C:RNA polymerase II transcription regulator complex"/>
    <property type="evidence" value="ECO:0007669"/>
    <property type="project" value="TreeGrafter"/>
</dbReference>
<proteinExistence type="predicted"/>
<protein>
    <recommendedName>
        <fullName evidence="4">BZIP domain-containing protein</fullName>
    </recommendedName>
</protein>
<evidence type="ECO:0000256" key="1">
    <source>
        <dbReference type="ARBA" id="ARBA00004123"/>
    </source>
</evidence>
<feature type="compositionally biased region" description="Low complexity" evidence="3">
    <location>
        <begin position="67"/>
        <end position="76"/>
    </location>
</feature>
<dbReference type="SMART" id="SM00338">
    <property type="entry name" value="BRLZ"/>
    <property type="match status" value="1"/>
</dbReference>
<feature type="region of interest" description="Disordered" evidence="3">
    <location>
        <begin position="67"/>
        <end position="176"/>
    </location>
</feature>
<dbReference type="CDD" id="cd14688">
    <property type="entry name" value="bZIP_YAP"/>
    <property type="match status" value="1"/>
</dbReference>
<dbReference type="PROSITE" id="PS00036">
    <property type="entry name" value="BZIP_BASIC"/>
    <property type="match status" value="1"/>
</dbReference>
<dbReference type="RefSeq" id="XP_019015198.1">
    <property type="nucleotide sequence ID" value="XM_019164915.1"/>
</dbReference>
<evidence type="ECO:0000259" key="4">
    <source>
        <dbReference type="PROSITE" id="PS50217"/>
    </source>
</evidence>
<feature type="compositionally biased region" description="Gly residues" evidence="3">
    <location>
        <begin position="244"/>
        <end position="255"/>
    </location>
</feature>
<dbReference type="InterPro" id="IPR004827">
    <property type="entry name" value="bZIP"/>
</dbReference>
<dbReference type="PANTHER" id="PTHR40621">
    <property type="entry name" value="TRANSCRIPTION FACTOR KAPC-RELATED"/>
    <property type="match status" value="1"/>
</dbReference>
<dbReference type="STRING" id="763406.A0A1E3ND80"/>
<dbReference type="Proteomes" id="UP000094455">
    <property type="component" value="Unassembled WGS sequence"/>
</dbReference>
<evidence type="ECO:0000313" key="6">
    <source>
        <dbReference type="Proteomes" id="UP000094455"/>
    </source>
</evidence>